<feature type="transmembrane region" description="Helical" evidence="2">
    <location>
        <begin position="293"/>
        <end position="316"/>
    </location>
</feature>
<name>A0AAD5Y0F3_9FUNG</name>
<keyword evidence="5" id="KW-1185">Reference proteome</keyword>
<comment type="caution">
    <text evidence="4">The sequence shown here is derived from an EMBL/GenBank/DDBJ whole genome shotgun (WGS) entry which is preliminary data.</text>
</comment>
<keyword evidence="2" id="KW-0472">Membrane</keyword>
<feature type="region of interest" description="Disordered" evidence="1">
    <location>
        <begin position="484"/>
        <end position="510"/>
    </location>
</feature>
<dbReference type="EMBL" id="JADGKB010000150">
    <property type="protein sequence ID" value="KAJ3252203.1"/>
    <property type="molecule type" value="Genomic_DNA"/>
</dbReference>
<feature type="transmembrane region" description="Helical" evidence="2">
    <location>
        <begin position="323"/>
        <end position="341"/>
    </location>
</feature>
<feature type="transmembrane region" description="Helical" evidence="2">
    <location>
        <begin position="372"/>
        <end position="395"/>
    </location>
</feature>
<accession>A0AAD5Y0F3</accession>
<evidence type="ECO:0000256" key="1">
    <source>
        <dbReference type="SAM" id="MobiDB-lite"/>
    </source>
</evidence>
<feature type="transmembrane region" description="Helical" evidence="2">
    <location>
        <begin position="416"/>
        <end position="434"/>
    </location>
</feature>
<feature type="signal peptide" evidence="3">
    <location>
        <begin position="1"/>
        <end position="16"/>
    </location>
</feature>
<evidence type="ECO:0000313" key="5">
    <source>
        <dbReference type="Proteomes" id="UP001210925"/>
    </source>
</evidence>
<feature type="compositionally biased region" description="Low complexity" evidence="1">
    <location>
        <begin position="484"/>
        <end position="496"/>
    </location>
</feature>
<reference evidence="4" key="1">
    <citation type="submission" date="2020-05" db="EMBL/GenBank/DDBJ databases">
        <title>Phylogenomic resolution of chytrid fungi.</title>
        <authorList>
            <person name="Stajich J.E."/>
            <person name="Amses K."/>
            <person name="Simmons R."/>
            <person name="Seto K."/>
            <person name="Myers J."/>
            <person name="Bonds A."/>
            <person name="Quandt C.A."/>
            <person name="Barry K."/>
            <person name="Liu P."/>
            <person name="Grigoriev I."/>
            <person name="Longcore J.E."/>
            <person name="James T.Y."/>
        </authorList>
    </citation>
    <scope>NUCLEOTIDE SEQUENCE</scope>
    <source>
        <strain evidence="4">PLAUS21</strain>
    </source>
</reference>
<evidence type="ECO:0000256" key="2">
    <source>
        <dbReference type="SAM" id="Phobius"/>
    </source>
</evidence>
<keyword evidence="2" id="KW-0812">Transmembrane</keyword>
<protein>
    <submittedName>
        <fullName evidence="4">Uncharacterized protein</fullName>
    </submittedName>
</protein>
<sequence length="522" mass="57700">MARQTLLYLVINQVAAINLITAEYRTGNCGGQPEAIYGQTIPDSYNYTQIGSVTLSTFTQYLYATYTMADCGNAGNQATGNCCTTVLTKDASPYYSGFAYPYQGNFQDNIPASANNLNFCQLYAADNSSLLGYNSAYLAPNGNCIDGIFTCSSAGLSVYSSLNCQGTPEVISLTPTTSNYTSVALGNIYGQFGPLNGNMSFIWQTYVPPVAIVPYFNRPSDFVALICFILSIGLAVYLPVNYIIELKGKNISIWAILTFAGQLCWLVWIVLEVCYWCIIFNDNQQLAIFDEFTAISLGLATLMSTIVSSAVLFIVFPEKWLKIVVPAVLISLHLALFGGKYSSSYLFSGGSSPIVLNANSYVALQNWNSLNVYWILVVLIWNCTIPIFVAFKILAMHSKSSTYWKTLVKMHKVDPRLIWFIVIQFIIFASYYTISYLRYNTNVVYSDLDYNNTSAYLWLCLITHAVLCDRVSNVLKTVSQNKYSSQNSMMSGNGSSTLNDASEVGSANHLAPKGDKNSMLYF</sequence>
<dbReference type="AlphaFoldDB" id="A0AAD5Y0F3"/>
<feature type="transmembrane region" description="Helical" evidence="2">
    <location>
        <begin position="251"/>
        <end position="281"/>
    </location>
</feature>
<keyword evidence="3" id="KW-0732">Signal</keyword>
<organism evidence="4 5">
    <name type="scientific">Boothiomyces macroporosus</name>
    <dbReference type="NCBI Taxonomy" id="261099"/>
    <lineage>
        <taxon>Eukaryota</taxon>
        <taxon>Fungi</taxon>
        <taxon>Fungi incertae sedis</taxon>
        <taxon>Chytridiomycota</taxon>
        <taxon>Chytridiomycota incertae sedis</taxon>
        <taxon>Chytridiomycetes</taxon>
        <taxon>Rhizophydiales</taxon>
        <taxon>Terramycetaceae</taxon>
        <taxon>Boothiomyces</taxon>
    </lineage>
</organism>
<feature type="chain" id="PRO_5042148438" evidence="3">
    <location>
        <begin position="17"/>
        <end position="522"/>
    </location>
</feature>
<feature type="transmembrane region" description="Helical" evidence="2">
    <location>
        <begin position="222"/>
        <end position="244"/>
    </location>
</feature>
<evidence type="ECO:0000256" key="3">
    <source>
        <dbReference type="SAM" id="SignalP"/>
    </source>
</evidence>
<dbReference type="Proteomes" id="UP001210925">
    <property type="component" value="Unassembled WGS sequence"/>
</dbReference>
<keyword evidence="2" id="KW-1133">Transmembrane helix</keyword>
<evidence type="ECO:0000313" key="4">
    <source>
        <dbReference type="EMBL" id="KAJ3252203.1"/>
    </source>
</evidence>
<gene>
    <name evidence="4" type="ORF">HK103_001770</name>
</gene>
<feature type="transmembrane region" description="Helical" evidence="2">
    <location>
        <begin position="454"/>
        <end position="472"/>
    </location>
</feature>
<proteinExistence type="predicted"/>